<evidence type="ECO:0000256" key="1">
    <source>
        <dbReference type="SAM" id="Phobius"/>
    </source>
</evidence>
<feature type="transmembrane region" description="Helical" evidence="1">
    <location>
        <begin position="1064"/>
        <end position="1087"/>
    </location>
</feature>
<keyword evidence="3" id="KW-1185">Reference proteome</keyword>
<dbReference type="InterPro" id="IPR006626">
    <property type="entry name" value="PbH1"/>
</dbReference>
<dbReference type="PANTHER" id="PTHR11319">
    <property type="entry name" value="G PROTEIN-COUPLED RECEPTOR-RELATED"/>
    <property type="match status" value="1"/>
</dbReference>
<evidence type="ECO:0000313" key="3">
    <source>
        <dbReference type="Proteomes" id="UP001178507"/>
    </source>
</evidence>
<reference evidence="2" key="1">
    <citation type="submission" date="2023-08" db="EMBL/GenBank/DDBJ databases">
        <authorList>
            <person name="Chen Y."/>
            <person name="Shah S."/>
            <person name="Dougan E. K."/>
            <person name="Thang M."/>
            <person name="Chan C."/>
        </authorList>
    </citation>
    <scope>NUCLEOTIDE SEQUENCE</scope>
</reference>
<dbReference type="SMART" id="SM00710">
    <property type="entry name" value="PbH1"/>
    <property type="match status" value="7"/>
</dbReference>
<proteinExistence type="predicted"/>
<feature type="transmembrane region" description="Helical" evidence="1">
    <location>
        <begin position="1122"/>
        <end position="1141"/>
    </location>
</feature>
<organism evidence="2 3">
    <name type="scientific">Effrenium voratum</name>
    <dbReference type="NCBI Taxonomy" id="2562239"/>
    <lineage>
        <taxon>Eukaryota</taxon>
        <taxon>Sar</taxon>
        <taxon>Alveolata</taxon>
        <taxon>Dinophyceae</taxon>
        <taxon>Suessiales</taxon>
        <taxon>Symbiodiniaceae</taxon>
        <taxon>Effrenium</taxon>
    </lineage>
</organism>
<dbReference type="EMBL" id="CAUJNA010002791">
    <property type="protein sequence ID" value="CAJ1394293.1"/>
    <property type="molecule type" value="Genomic_DNA"/>
</dbReference>
<feature type="transmembrane region" description="Helical" evidence="1">
    <location>
        <begin position="1228"/>
        <end position="1247"/>
    </location>
</feature>
<dbReference type="Proteomes" id="UP001178507">
    <property type="component" value="Unassembled WGS sequence"/>
</dbReference>
<feature type="transmembrane region" description="Helical" evidence="1">
    <location>
        <begin position="1259"/>
        <end position="1285"/>
    </location>
</feature>
<name>A0AA36IUN4_9DINO</name>
<accession>A0AA36IUN4</accession>
<feature type="transmembrane region" description="Helical" evidence="1">
    <location>
        <begin position="1187"/>
        <end position="1213"/>
    </location>
</feature>
<sequence>MWFLAFALAVTAERTFELFQDFPTSCPEQLQLSGKYRVTSSISIGSACVIDSSNAELELLSPLHFAKTVHIKGQITIRATNPLNESCLRVGGNLRLDSARFENCHNQGLEAQGGALWVGGDLFVGGVVSFLHSSALGINSSGGGAYVWGKLETGGQMRFHNCSSQNGGALAVGGLKQTGDLVFTNCSAQENGGAVRLEGDFVQSGGNVSFHNCSAKLGGALHTQGFVRVSAGQLLASNCQSSGRGGTLWADTLLQTGGSIDLVDGSGIEGGFAFVHFLNQTRGFLSFRRGWSRSGGCLHAHLGYFSAGEVTFSRCFSTGNAGALSAGHGIRGSTGFKASGILRFEHCYGHTGGAVLVSSGGVDLNGSVTFENCTAADDGGALLVQSGDVVQGDGADVAFRNCSAQNDGGALFLASRFSKIQISGGSMLFENCSGRVGGALSSWGPSLLIEGGRVDLKNCRALQKGGGVYIRGNLTQLGGAVHFERCYLEQGDVKFGQGGGAYVDQHIVTHGGSLSLEHCSALGKGGSLYAGRSLQIIGGVLRIFNSTSYIRGGGIEAGDVGVHGGKLLIDSCKSNKGGALFVSGRVGYQQSGGHAIFRNCSMTKIATHNQHAIQIRVPLGGVAAPAVQAHSPTMGGAIYLQRNDALLTGGRMECVQNTAERGGCLYLLKGDVNLEGGSHTFESCKATLRGGAIAVKTGNVWQRGADVSFNKCEATREGGAVSLQNGDYYQSPKCKLEISRCRSFDYGAGLFVMGKANLSRVELFHNFAWGSGMAMASRQEVFIDQLVFLGEGESVVAAPKVTVRWANCSRASQCRFRGKQLLEVGDLLCAKGSGRLKYGSVAGCVPCRTGRVQLWDGINPECVPCPANAICSNATINVRAGLDVSFANLSRIFRCPNKRACPGGELRGDHRLDFVLCAKGYIGDGCTKCAPTHGTSDDDILSCLECATDPWIKGLQIAKMFAKDALMFGFSAIGLMAAENKHSFILLNQYIAFSLAAGSTLVLIQDTTAFRHLTGIARQSLGLSETWGELAPSAGESTDCIASYLGLPKTVGHGQLMKSIFPCFLMLILAVVQDVPSALIVGSNIFLPSLWGRFGRFFVCYRTEPEKAGGRVQCDSLPSGPWLFAAVALLPLVPLLAVLGWRAAVRSEAQPPPGHVVYLTRGYKPECQGFELERLLRKMLLRMLSGMLPVTLVPALHVAGMMLVLLVAFVAYLHNMPYERTRWNVTEVSLATTALLMLTCANCMVANERYWGHSDFTQFIFLFAILSMVGLAALAGAVMLGMQIVDDRRQPKEMRYKRSGFYAEAG</sequence>
<dbReference type="PANTHER" id="PTHR11319:SF35">
    <property type="entry name" value="OUTER MEMBRANE PROTEIN PMPC-RELATED"/>
    <property type="match status" value="1"/>
</dbReference>
<comment type="caution">
    <text evidence="2">The sequence shown here is derived from an EMBL/GenBank/DDBJ whole genome shotgun (WGS) entry which is preliminary data.</text>
</comment>
<protein>
    <submittedName>
        <fullName evidence="2">Uncharacterized protein</fullName>
    </submittedName>
</protein>
<dbReference type="SUPFAM" id="SSF51126">
    <property type="entry name" value="Pectin lyase-like"/>
    <property type="match status" value="1"/>
</dbReference>
<keyword evidence="1" id="KW-1133">Transmembrane helix</keyword>
<dbReference type="InterPro" id="IPR011050">
    <property type="entry name" value="Pectin_lyase_fold/virulence"/>
</dbReference>
<gene>
    <name evidence="2" type="ORF">EVOR1521_LOCUS18983</name>
</gene>
<evidence type="ECO:0000313" key="2">
    <source>
        <dbReference type="EMBL" id="CAJ1394293.1"/>
    </source>
</evidence>
<keyword evidence="1" id="KW-0812">Transmembrane</keyword>
<keyword evidence="1" id="KW-0472">Membrane</keyword>